<reference evidence="1 2" key="1">
    <citation type="submission" date="2010-08" db="EMBL/GenBank/DDBJ databases">
        <title>The draft genome of Desulfovibrio fructosovorans JJ.</title>
        <authorList>
            <consortium name="US DOE Joint Genome Institute (JGI-PGF)"/>
            <person name="Lucas S."/>
            <person name="Copeland A."/>
            <person name="Lapidus A."/>
            <person name="Cheng J.-F."/>
            <person name="Bruce D."/>
            <person name="Goodwin L."/>
            <person name="Pitluck S."/>
            <person name="Land M.L."/>
            <person name="Hauser L."/>
            <person name="Chang Y.-J."/>
            <person name="Jeffries C."/>
            <person name="Wall J.D."/>
            <person name="Stahl D.A."/>
            <person name="Arkin A.P."/>
            <person name="Dehal P."/>
            <person name="Stolyar S.M."/>
            <person name="Hazen T.C."/>
            <person name="Woyke T.J."/>
        </authorList>
    </citation>
    <scope>NUCLEOTIDE SEQUENCE [LARGE SCALE GENOMIC DNA]</scope>
    <source>
        <strain evidence="1 2">JJ</strain>
    </source>
</reference>
<comment type="caution">
    <text evidence="1">The sequence shown here is derived from an EMBL/GenBank/DDBJ whole genome shotgun (WGS) entry which is preliminary data.</text>
</comment>
<gene>
    <name evidence="1" type="ORF">DesfrDRAFT_4102</name>
</gene>
<dbReference type="Proteomes" id="UP000006250">
    <property type="component" value="Unassembled WGS sequence"/>
</dbReference>
<dbReference type="eggNOG" id="ENOG50317XG">
    <property type="taxonomic scope" value="Bacteria"/>
</dbReference>
<dbReference type="EMBL" id="AECZ01000061">
    <property type="protein sequence ID" value="EFL49167.1"/>
    <property type="molecule type" value="Genomic_DNA"/>
</dbReference>
<organism evidence="1 2">
    <name type="scientific">Solidesulfovibrio fructosivorans JJ]</name>
    <dbReference type="NCBI Taxonomy" id="596151"/>
    <lineage>
        <taxon>Bacteria</taxon>
        <taxon>Pseudomonadati</taxon>
        <taxon>Thermodesulfobacteriota</taxon>
        <taxon>Desulfovibrionia</taxon>
        <taxon>Desulfovibrionales</taxon>
        <taxon>Desulfovibrionaceae</taxon>
        <taxon>Solidesulfovibrio</taxon>
    </lineage>
</organism>
<protein>
    <submittedName>
        <fullName evidence="1">Uncharacterized protein</fullName>
    </submittedName>
</protein>
<dbReference type="RefSeq" id="WP_005997143.1">
    <property type="nucleotide sequence ID" value="NZ_AECZ01000061.1"/>
</dbReference>
<accession>E1K2K2</accession>
<evidence type="ECO:0000313" key="1">
    <source>
        <dbReference type="EMBL" id="EFL49167.1"/>
    </source>
</evidence>
<proteinExistence type="predicted"/>
<keyword evidence="2" id="KW-1185">Reference proteome</keyword>
<sequence>MESALTLRKTAPPELAEQSHAIHHVSVLEVEIGHGAMSTMKRAMKEVAAQTGASYEDLMHGLSGQMYWVASTGALLCVIPLPESDLYLEIPEDFWRIRELSQATH</sequence>
<name>E1K2K2_SOLFR</name>
<dbReference type="OrthoDB" id="5456356at2"/>
<dbReference type="AlphaFoldDB" id="E1K2K2"/>
<evidence type="ECO:0000313" key="2">
    <source>
        <dbReference type="Proteomes" id="UP000006250"/>
    </source>
</evidence>
<dbReference type="STRING" id="596151.DesfrDRAFT_4102"/>